<name>A0A0A9FKD2_ARUDO</name>
<dbReference type="AlphaFoldDB" id="A0A0A9FKD2"/>
<accession>A0A0A9FKD2</accession>
<feature type="compositionally biased region" description="Basic and acidic residues" evidence="1">
    <location>
        <begin position="28"/>
        <end position="41"/>
    </location>
</feature>
<protein>
    <submittedName>
        <fullName evidence="2">Uncharacterized protein</fullName>
    </submittedName>
</protein>
<proteinExistence type="predicted"/>
<dbReference type="EMBL" id="GBRH01189173">
    <property type="protein sequence ID" value="JAE08723.1"/>
    <property type="molecule type" value="Transcribed_RNA"/>
</dbReference>
<feature type="region of interest" description="Disordered" evidence="1">
    <location>
        <begin position="21"/>
        <end position="41"/>
    </location>
</feature>
<reference evidence="2" key="2">
    <citation type="journal article" date="2015" name="Data Brief">
        <title>Shoot transcriptome of the giant reed, Arundo donax.</title>
        <authorList>
            <person name="Barrero R.A."/>
            <person name="Guerrero F.D."/>
            <person name="Moolhuijzen P."/>
            <person name="Goolsby J.A."/>
            <person name="Tidwell J."/>
            <person name="Bellgard S.E."/>
            <person name="Bellgard M.I."/>
        </authorList>
    </citation>
    <scope>NUCLEOTIDE SEQUENCE</scope>
    <source>
        <tissue evidence="2">Shoot tissue taken approximately 20 cm above the soil surface</tissue>
    </source>
</reference>
<reference evidence="2" key="1">
    <citation type="submission" date="2014-09" db="EMBL/GenBank/DDBJ databases">
        <authorList>
            <person name="Magalhaes I.L.F."/>
            <person name="Oliveira U."/>
            <person name="Santos F.R."/>
            <person name="Vidigal T.H.D.A."/>
            <person name="Brescovit A.D."/>
            <person name="Santos A.J."/>
        </authorList>
    </citation>
    <scope>NUCLEOTIDE SEQUENCE</scope>
    <source>
        <tissue evidence="2">Shoot tissue taken approximately 20 cm above the soil surface</tissue>
    </source>
</reference>
<evidence type="ECO:0000313" key="2">
    <source>
        <dbReference type="EMBL" id="JAE08723.1"/>
    </source>
</evidence>
<organism evidence="2">
    <name type="scientific">Arundo donax</name>
    <name type="common">Giant reed</name>
    <name type="synonym">Donax arundinaceus</name>
    <dbReference type="NCBI Taxonomy" id="35708"/>
    <lineage>
        <taxon>Eukaryota</taxon>
        <taxon>Viridiplantae</taxon>
        <taxon>Streptophyta</taxon>
        <taxon>Embryophyta</taxon>
        <taxon>Tracheophyta</taxon>
        <taxon>Spermatophyta</taxon>
        <taxon>Magnoliopsida</taxon>
        <taxon>Liliopsida</taxon>
        <taxon>Poales</taxon>
        <taxon>Poaceae</taxon>
        <taxon>PACMAD clade</taxon>
        <taxon>Arundinoideae</taxon>
        <taxon>Arundineae</taxon>
        <taxon>Arundo</taxon>
    </lineage>
</organism>
<sequence>MCLYCAGISSEIARAPPTAPAACAGKRSATEKREGLLRPAA</sequence>
<evidence type="ECO:0000256" key="1">
    <source>
        <dbReference type="SAM" id="MobiDB-lite"/>
    </source>
</evidence>